<proteinExistence type="inferred from homology"/>
<keyword evidence="8" id="KW-1185">Reference proteome</keyword>
<reference evidence="7 8" key="1">
    <citation type="submission" date="2018-04" db="EMBL/GenBank/DDBJ databases">
        <title>Genomic Encyclopedia of Type Strains, Phase III (KMG-III): the genomes of soil and plant-associated and newly described type strains.</title>
        <authorList>
            <person name="Whitman W."/>
        </authorList>
    </citation>
    <scope>NUCLEOTIDE SEQUENCE [LARGE SCALE GENOMIC DNA]</scope>
    <source>
        <strain evidence="7 8">MA101b</strain>
    </source>
</reference>
<feature type="domain" description="Outer membrane protein beta-barrel" evidence="6">
    <location>
        <begin position="10"/>
        <end position="196"/>
    </location>
</feature>
<dbReference type="RefSeq" id="WP_056417069.1">
    <property type="nucleotide sequence ID" value="NZ_JASPFN010000001.1"/>
</dbReference>
<gene>
    <name evidence="7" type="ORF">C8J26_2335</name>
</gene>
<name>A0A2T5GMS7_9SPHN</name>
<keyword evidence="2 5" id="KW-0732">Signal</keyword>
<dbReference type="AlphaFoldDB" id="A0A2T5GMS7"/>
<feature type="signal peptide" evidence="5">
    <location>
        <begin position="1"/>
        <end position="21"/>
    </location>
</feature>
<dbReference type="Gene3D" id="2.40.160.20">
    <property type="match status" value="1"/>
</dbReference>
<evidence type="ECO:0000256" key="3">
    <source>
        <dbReference type="ARBA" id="ARBA00023136"/>
    </source>
</evidence>
<comment type="similarity">
    <text evidence="4">Belongs to the Omp25/RopB family.</text>
</comment>
<evidence type="ECO:0000313" key="7">
    <source>
        <dbReference type="EMBL" id="PTQ60621.1"/>
    </source>
</evidence>
<dbReference type="Proteomes" id="UP000244189">
    <property type="component" value="Unassembled WGS sequence"/>
</dbReference>
<dbReference type="PANTHER" id="PTHR34001:SF3">
    <property type="entry name" value="BLL7405 PROTEIN"/>
    <property type="match status" value="1"/>
</dbReference>
<comment type="caution">
    <text evidence="7">The sequence shown here is derived from an EMBL/GenBank/DDBJ whole genome shotgun (WGS) entry which is preliminary data.</text>
</comment>
<sequence>MKIVAMGAVVAAAFVSTSASAQDIVQTFNGPRIELRAGWDNPDIRATLQDAGNRVSQSADKSGVSYGGEVGYDFSPDNKMVIGAYAGLEGSTVKACGELYGADRLCLRAGRNITAGARVGVVLDQKFLIYGKGGYSNGRVSVDYRDYEFILPDENVGRTFDGFHVGGGIEASVGSGVYGRLEYVYTNYGRVSAETDVLTASLKPTRQQVVYAMGVRF</sequence>
<dbReference type="GO" id="GO:0016020">
    <property type="term" value="C:membrane"/>
    <property type="evidence" value="ECO:0007669"/>
    <property type="project" value="UniProtKB-SubCell"/>
</dbReference>
<accession>A0A2T5GMS7</accession>
<evidence type="ECO:0000256" key="4">
    <source>
        <dbReference type="ARBA" id="ARBA00038306"/>
    </source>
</evidence>
<organism evidence="7 8">
    <name type="scientific">Sphingomonas aurantiaca</name>
    <dbReference type="NCBI Taxonomy" id="185949"/>
    <lineage>
        <taxon>Bacteria</taxon>
        <taxon>Pseudomonadati</taxon>
        <taxon>Pseudomonadota</taxon>
        <taxon>Alphaproteobacteria</taxon>
        <taxon>Sphingomonadales</taxon>
        <taxon>Sphingomonadaceae</taxon>
        <taxon>Sphingomonas</taxon>
    </lineage>
</organism>
<dbReference type="PANTHER" id="PTHR34001">
    <property type="entry name" value="BLL7405 PROTEIN"/>
    <property type="match status" value="1"/>
</dbReference>
<evidence type="ECO:0000256" key="2">
    <source>
        <dbReference type="ARBA" id="ARBA00022729"/>
    </source>
</evidence>
<protein>
    <submittedName>
        <fullName evidence="7">Outer membrane immunogenic protein</fullName>
    </submittedName>
</protein>
<evidence type="ECO:0000259" key="6">
    <source>
        <dbReference type="Pfam" id="PF13505"/>
    </source>
</evidence>
<feature type="chain" id="PRO_5015635486" evidence="5">
    <location>
        <begin position="22"/>
        <end position="217"/>
    </location>
</feature>
<dbReference type="InterPro" id="IPR027385">
    <property type="entry name" value="Beta-barrel_OMP"/>
</dbReference>
<dbReference type="SUPFAM" id="SSF56925">
    <property type="entry name" value="OMPA-like"/>
    <property type="match status" value="1"/>
</dbReference>
<keyword evidence="3" id="KW-0472">Membrane</keyword>
<dbReference type="InterPro" id="IPR051692">
    <property type="entry name" value="OMP-like"/>
</dbReference>
<evidence type="ECO:0000256" key="5">
    <source>
        <dbReference type="SAM" id="SignalP"/>
    </source>
</evidence>
<evidence type="ECO:0000256" key="1">
    <source>
        <dbReference type="ARBA" id="ARBA00004370"/>
    </source>
</evidence>
<dbReference type="Pfam" id="PF13505">
    <property type="entry name" value="OMP_b-brl"/>
    <property type="match status" value="1"/>
</dbReference>
<dbReference type="InterPro" id="IPR011250">
    <property type="entry name" value="OMP/PagP_B-barrel"/>
</dbReference>
<dbReference type="EMBL" id="QAOG01000003">
    <property type="protein sequence ID" value="PTQ60621.1"/>
    <property type="molecule type" value="Genomic_DNA"/>
</dbReference>
<comment type="subcellular location">
    <subcellularLocation>
        <location evidence="1">Membrane</location>
    </subcellularLocation>
</comment>
<evidence type="ECO:0000313" key="8">
    <source>
        <dbReference type="Proteomes" id="UP000244189"/>
    </source>
</evidence>